<feature type="domain" description="HD" evidence="9">
    <location>
        <begin position="505"/>
        <end position="626"/>
    </location>
</feature>
<protein>
    <recommendedName>
        <fullName evidence="7">Bifunctional uridylyltransferase/uridylyl-removing enzyme</fullName>
        <shortName evidence="7">UTase/UR</shortName>
    </recommendedName>
    <alternativeName>
        <fullName evidence="7">Bifunctional [protein-PII] modification enzyme</fullName>
    </alternativeName>
    <alternativeName>
        <fullName evidence="7">Bifunctional nitrogen sensor protein</fullName>
    </alternativeName>
    <domain>
        <recommendedName>
            <fullName evidence="7">[Protein-PII] uridylyltransferase</fullName>
            <shortName evidence="7">PII uridylyltransferase</shortName>
            <shortName evidence="7">UTase</shortName>
            <ecNumber evidence="7">2.7.7.59</ecNumber>
        </recommendedName>
    </domain>
    <domain>
        <recommendedName>
            <fullName evidence="7">[Protein-PII]-UMP uridylyl-removing enzyme</fullName>
            <shortName evidence="7">UR</shortName>
            <ecNumber evidence="7">3.1.4.-</ecNumber>
        </recommendedName>
    </domain>
</protein>
<dbReference type="NCBIfam" id="NF003467">
    <property type="entry name" value="PRK05092.1"/>
    <property type="match status" value="1"/>
</dbReference>
<keyword evidence="3" id="KW-0677">Repeat</keyword>
<keyword evidence="2 7" id="KW-0548">Nucleotidyltransferase</keyword>
<dbReference type="Gene3D" id="3.30.70.260">
    <property type="match status" value="1"/>
</dbReference>
<dbReference type="InterPro" id="IPR003607">
    <property type="entry name" value="HD/PDEase_dom"/>
</dbReference>
<evidence type="ECO:0000256" key="3">
    <source>
        <dbReference type="ARBA" id="ARBA00022737"/>
    </source>
</evidence>
<organism evidence="10 11">
    <name type="scientific">Ancylobacter crimeensis</name>
    <dbReference type="NCBI Taxonomy" id="2579147"/>
    <lineage>
        <taxon>Bacteria</taxon>
        <taxon>Pseudomonadati</taxon>
        <taxon>Pseudomonadota</taxon>
        <taxon>Alphaproteobacteria</taxon>
        <taxon>Hyphomicrobiales</taxon>
        <taxon>Xanthobacteraceae</taxon>
        <taxon>Ancylobacter</taxon>
    </lineage>
</organism>
<dbReference type="Gene3D" id="3.30.460.10">
    <property type="entry name" value="Beta Polymerase, domain 2"/>
    <property type="match status" value="1"/>
</dbReference>
<dbReference type="NCBIfam" id="TIGR01693">
    <property type="entry name" value="UTase_glnD"/>
    <property type="match status" value="1"/>
</dbReference>
<dbReference type="PROSITE" id="PS51831">
    <property type="entry name" value="HD"/>
    <property type="match status" value="1"/>
</dbReference>
<dbReference type="CDD" id="cd04900">
    <property type="entry name" value="ACT_UUR-like_1"/>
    <property type="match status" value="1"/>
</dbReference>
<dbReference type="InterPro" id="IPR045865">
    <property type="entry name" value="ACT-like_dom_sf"/>
</dbReference>
<keyword evidence="5 7" id="KW-0460">Magnesium</keyword>
<dbReference type="SUPFAM" id="SSF55021">
    <property type="entry name" value="ACT-like"/>
    <property type="match status" value="2"/>
</dbReference>
<evidence type="ECO:0000256" key="2">
    <source>
        <dbReference type="ARBA" id="ARBA00022695"/>
    </source>
</evidence>
<dbReference type="SUPFAM" id="SSF81891">
    <property type="entry name" value="Poly A polymerase C-terminal region-like"/>
    <property type="match status" value="1"/>
</dbReference>
<dbReference type="InterPro" id="IPR010043">
    <property type="entry name" value="UTase/UR"/>
</dbReference>
<sequence>MTDIRRRRRSDHPFRELFDIDAVRAQLRIMGEDYLAHPVGGGISLRTRAAKYLKGIYQDGQKVAERWLMEDGSGRRCAERLSRLHDEIIALVHEMVVSVLYPVDNPSTAERMEIIAIGGYGRGLMAPGSDTDILFLLPYKQTAWGESVAEAMLYVLWDMGLKVGHATRSVDECIRQARADMTIRTSLLEARRVVGTGSLYDELTRRFDKEVVEGTAVEFVAAKLAEREERLKRGGQSRYVVEPNVKDGKGGLRDLHTLFWIAKYVYRVRETRELVAKGVFTAEESVIFRRCEDFLWSVRCHLHFLAGKAEERLSFDVQRDMAERLGYTAHPGLRDVERFMKHYFLVAKDVGDLTAIVSAALEERHDKPVPRLNRMIARLRSSPRRTLKESRDFIVDHDRINIADPEAYNRDPVNLIRLFHLADRHELAFHPDAIRLATRSLKLIDQKVREDAEANKLFLEVLCSRKTPEIVLRRMNETGVLGRFVPEFGKVVAMMQFNMYHSYTVDEHLIRSIGTLTEIERGDRPELGLAIELMGQIKNRQLLYVAVFLHDIAKGRPEDHSIAGAKVARRLCPRFGLSHADTDTVAWLIEQHLTMSTIAQSRDLSDRKTIENFAAVVQNLERMKLLLILTTADIRAVGPGVWNNWKSQLLRTLYHETEPVITGGFSESNRNQRVARAQREFRGAISGWDEAPLERYMALHYPSYWLRVDLDHKLDHARFILEAEAEGRALATTSQTDQARGVTELTVLAPDHPKLLAVIAGACAAAGANIVDAQITTTTDGRALDTISLTRSFDQDADEIRRAERISASIEKSLSGEIKLPEVVARRLPKRPRAFTVEPEVTLNNAWSNRHTVIEVSGLDRPGLLYGLTQTLSRLNLNIASAHVATFGERAVDVFYVTDLMGAKIVGAARHSAIRRALLHVLDAEDEAESAKAG</sequence>
<dbReference type="EMBL" id="JALKCH010000002">
    <property type="protein sequence ID" value="MCK0196029.1"/>
    <property type="molecule type" value="Genomic_DNA"/>
</dbReference>
<dbReference type="CDD" id="cd00077">
    <property type="entry name" value="HDc"/>
    <property type="match status" value="1"/>
</dbReference>
<comment type="cofactor">
    <cofactor evidence="7">
        <name>Mg(2+)</name>
        <dbReference type="ChEBI" id="CHEBI:18420"/>
    </cofactor>
</comment>
<reference evidence="10 11" key="1">
    <citation type="submission" date="2022-04" db="EMBL/GenBank/DDBJ databases">
        <authorList>
            <person name="Grouzdev D.S."/>
            <person name="Pantiukh K.S."/>
            <person name="Krutkina M.S."/>
        </authorList>
    </citation>
    <scope>NUCLEOTIDE SEQUENCE [LARGE SCALE GENOMIC DNA]</scope>
    <source>
        <strain evidence="10 11">6x-1</strain>
    </source>
</reference>
<dbReference type="HAMAP" id="MF_00277">
    <property type="entry name" value="PII_uridylyl_transf"/>
    <property type="match status" value="1"/>
</dbReference>
<name>A0ABT0D7X0_9HYPH</name>
<evidence type="ECO:0000256" key="6">
    <source>
        <dbReference type="ARBA" id="ARBA00023268"/>
    </source>
</evidence>
<keyword evidence="6 7" id="KW-0511">Multifunctional enzyme</keyword>
<dbReference type="PIRSF" id="PIRSF006288">
    <property type="entry name" value="PII_uridyltransf"/>
    <property type="match status" value="1"/>
</dbReference>
<dbReference type="CDD" id="cd05401">
    <property type="entry name" value="NT_GlnE_GlnD_like"/>
    <property type="match status" value="1"/>
</dbReference>
<dbReference type="InterPro" id="IPR006674">
    <property type="entry name" value="HD_domain"/>
</dbReference>
<dbReference type="SUPFAM" id="SSF81301">
    <property type="entry name" value="Nucleotidyltransferase"/>
    <property type="match status" value="1"/>
</dbReference>
<gene>
    <name evidence="7" type="primary">glnD</name>
    <name evidence="10" type="ORF">MWN34_03795</name>
</gene>
<dbReference type="Pfam" id="PF01966">
    <property type="entry name" value="HD"/>
    <property type="match status" value="1"/>
</dbReference>
<dbReference type="PANTHER" id="PTHR47320">
    <property type="entry name" value="BIFUNCTIONAL URIDYLYLTRANSFERASE/URIDYLYL-REMOVING ENZYME"/>
    <property type="match status" value="1"/>
</dbReference>
<evidence type="ECO:0000259" key="8">
    <source>
        <dbReference type="PROSITE" id="PS51671"/>
    </source>
</evidence>
<dbReference type="PANTHER" id="PTHR47320:SF1">
    <property type="entry name" value="BIFUNCTIONAL URIDYLYLTRANSFERASE_URIDYLYL-REMOVING ENZYME"/>
    <property type="match status" value="1"/>
</dbReference>
<comment type="catalytic activity">
    <reaction evidence="7">
        <text>[protein-PII]-L-tyrosine + UTP = [protein-PII]-uridylyl-L-tyrosine + diphosphate</text>
        <dbReference type="Rhea" id="RHEA:13673"/>
        <dbReference type="Rhea" id="RHEA-COMP:12147"/>
        <dbReference type="Rhea" id="RHEA-COMP:12148"/>
        <dbReference type="ChEBI" id="CHEBI:33019"/>
        <dbReference type="ChEBI" id="CHEBI:46398"/>
        <dbReference type="ChEBI" id="CHEBI:46858"/>
        <dbReference type="ChEBI" id="CHEBI:90602"/>
        <dbReference type="EC" id="2.7.7.59"/>
    </reaction>
</comment>
<dbReference type="EC" id="2.7.7.59" evidence="7"/>
<keyword evidence="4 7" id="KW-0378">Hydrolase</keyword>
<evidence type="ECO:0000256" key="5">
    <source>
        <dbReference type="ARBA" id="ARBA00022842"/>
    </source>
</evidence>
<dbReference type="EC" id="3.1.4.-" evidence="7"/>
<evidence type="ECO:0000259" key="9">
    <source>
        <dbReference type="PROSITE" id="PS51831"/>
    </source>
</evidence>
<evidence type="ECO:0000256" key="1">
    <source>
        <dbReference type="ARBA" id="ARBA00022679"/>
    </source>
</evidence>
<dbReference type="PROSITE" id="PS51671">
    <property type="entry name" value="ACT"/>
    <property type="match status" value="2"/>
</dbReference>
<evidence type="ECO:0000256" key="4">
    <source>
        <dbReference type="ARBA" id="ARBA00022801"/>
    </source>
</evidence>
<feature type="region of interest" description="Uridylyltransferase" evidence="7">
    <location>
        <begin position="1"/>
        <end position="386"/>
    </location>
</feature>
<dbReference type="Pfam" id="PF08335">
    <property type="entry name" value="GlnD_UR_UTase"/>
    <property type="match status" value="1"/>
</dbReference>
<dbReference type="InterPro" id="IPR043519">
    <property type="entry name" value="NT_sf"/>
</dbReference>
<feature type="domain" description="ACT" evidence="8">
    <location>
        <begin position="744"/>
        <end position="826"/>
    </location>
</feature>
<dbReference type="InterPro" id="IPR002912">
    <property type="entry name" value="ACT_dom"/>
</dbReference>
<proteinExistence type="inferred from homology"/>
<comment type="domain">
    <text evidence="7">Has four distinct domains: an N-terminal nucleotidyltransferase (NT) domain responsible for UTase activity, a central HD domain that encodes UR activity, and two C-terminal ACT domains that seem to have a role in glutamine sensing.</text>
</comment>
<dbReference type="CDD" id="cd04899">
    <property type="entry name" value="ACT_ACR-UUR-like_2"/>
    <property type="match status" value="1"/>
</dbReference>
<keyword evidence="1 7" id="KW-0808">Transferase</keyword>
<dbReference type="Pfam" id="PF01842">
    <property type="entry name" value="ACT"/>
    <property type="match status" value="2"/>
</dbReference>
<evidence type="ECO:0000313" key="10">
    <source>
        <dbReference type="EMBL" id="MCK0196029.1"/>
    </source>
</evidence>
<comment type="catalytic activity">
    <reaction evidence="7">
        <text>[protein-PII]-uridylyl-L-tyrosine + H2O = [protein-PII]-L-tyrosine + UMP + H(+)</text>
        <dbReference type="Rhea" id="RHEA:48600"/>
        <dbReference type="Rhea" id="RHEA-COMP:12147"/>
        <dbReference type="Rhea" id="RHEA-COMP:12148"/>
        <dbReference type="ChEBI" id="CHEBI:15377"/>
        <dbReference type="ChEBI" id="CHEBI:15378"/>
        <dbReference type="ChEBI" id="CHEBI:46858"/>
        <dbReference type="ChEBI" id="CHEBI:57865"/>
        <dbReference type="ChEBI" id="CHEBI:90602"/>
    </reaction>
</comment>
<feature type="domain" description="ACT" evidence="8">
    <location>
        <begin position="853"/>
        <end position="929"/>
    </location>
</feature>
<dbReference type="GO" id="GO:0008773">
    <property type="term" value="F:[protein-PII] uridylyltransferase activity"/>
    <property type="evidence" value="ECO:0007669"/>
    <property type="project" value="UniProtKB-EC"/>
</dbReference>
<dbReference type="RefSeq" id="WP_247026679.1">
    <property type="nucleotide sequence ID" value="NZ_JALKCH010000002.1"/>
</dbReference>
<comment type="caution">
    <text evidence="10">The sequence shown here is derived from an EMBL/GenBank/DDBJ whole genome shotgun (WGS) entry which is preliminary data.</text>
</comment>
<evidence type="ECO:0000256" key="7">
    <source>
        <dbReference type="HAMAP-Rule" id="MF_00277"/>
    </source>
</evidence>
<dbReference type="SUPFAM" id="SSF81593">
    <property type="entry name" value="Nucleotidyltransferase substrate binding subunit/domain"/>
    <property type="match status" value="1"/>
</dbReference>
<comment type="function">
    <text evidence="7">Modifies, by uridylylation and deuridylylation, the PII regulatory proteins (GlnB and homologs), in response to the nitrogen status of the cell that GlnD senses through the glutamine level. Under low glutamine levels, catalyzes the conversion of the PII proteins and UTP to PII-UMP and PPi, while under higher glutamine levels, GlnD hydrolyzes PII-UMP to PII and UMP (deuridylylation). Thus, controls uridylylation state and activity of the PII proteins, and plays an important role in the regulation of nitrogen metabolism.</text>
</comment>
<comment type="activity regulation">
    <text evidence="7">Uridylyltransferase (UTase) activity is inhibited by glutamine, while glutamine activates uridylyl-removing (UR) activity.</text>
</comment>
<evidence type="ECO:0000313" key="11">
    <source>
        <dbReference type="Proteomes" id="UP001203284"/>
    </source>
</evidence>
<dbReference type="Gene3D" id="1.10.3090.10">
    <property type="entry name" value="cca-adding enzyme, domain 2"/>
    <property type="match status" value="1"/>
</dbReference>
<dbReference type="Proteomes" id="UP001203284">
    <property type="component" value="Unassembled WGS sequence"/>
</dbReference>
<comment type="similarity">
    <text evidence="7">Belongs to the GlnD family.</text>
</comment>
<accession>A0ABT0D7X0</accession>
<dbReference type="InterPro" id="IPR013546">
    <property type="entry name" value="PII_UdlTrfase/GS_AdlTrfase"/>
</dbReference>
<dbReference type="SMART" id="SM00471">
    <property type="entry name" value="HDc"/>
    <property type="match status" value="1"/>
</dbReference>
<comment type="caution">
    <text evidence="7">Lacks conserved residue(s) required for the propagation of feature annotation.</text>
</comment>
<keyword evidence="11" id="KW-1185">Reference proteome</keyword>